<dbReference type="FunFam" id="3.40.640.10:FF:000013">
    <property type="entry name" value="4-aminobutyrate aminotransferase"/>
    <property type="match status" value="1"/>
</dbReference>
<dbReference type="GO" id="GO:0030170">
    <property type="term" value="F:pyridoxal phosphate binding"/>
    <property type="evidence" value="ECO:0007669"/>
    <property type="project" value="InterPro"/>
</dbReference>
<dbReference type="PIRSF" id="PIRSF000521">
    <property type="entry name" value="Transaminase_4ab_Lys_Orn"/>
    <property type="match status" value="1"/>
</dbReference>
<reference evidence="18 19" key="1">
    <citation type="journal article" date="2020" name="Int. J. Syst. Evol. Microbiol.">
        <title>Reclassification of Streptomyces castelarensis and Streptomyces sporoclivatus as later heterotypic synonyms of Streptomyces antimycoticus.</title>
        <authorList>
            <person name="Komaki H."/>
            <person name="Tamura T."/>
        </authorList>
    </citation>
    <scope>NUCLEOTIDE SEQUENCE [LARGE SCALE GENOMIC DNA]</scope>
    <source>
        <strain evidence="18 19">NBRC 12839</strain>
    </source>
</reference>
<dbReference type="GO" id="GO:0047298">
    <property type="term" value="F:(S)-3-amino-2-methylpropionate transaminase activity"/>
    <property type="evidence" value="ECO:0007669"/>
    <property type="project" value="UniProtKB-EC"/>
</dbReference>
<name>A0A4D4KGG8_9ACTN</name>
<evidence type="ECO:0000256" key="7">
    <source>
        <dbReference type="ARBA" id="ARBA00018543"/>
    </source>
</evidence>
<dbReference type="EC" id="2.6.1.22" evidence="5"/>
<evidence type="ECO:0000313" key="19">
    <source>
        <dbReference type="Proteomes" id="UP000299290"/>
    </source>
</evidence>
<evidence type="ECO:0000256" key="4">
    <source>
        <dbReference type="ARBA" id="ARBA00008954"/>
    </source>
</evidence>
<evidence type="ECO:0000256" key="14">
    <source>
        <dbReference type="ARBA" id="ARBA00031787"/>
    </source>
</evidence>
<dbReference type="SUPFAM" id="SSF53383">
    <property type="entry name" value="PLP-dependent transferases"/>
    <property type="match status" value="1"/>
</dbReference>
<dbReference type="PANTHER" id="PTHR11986:SF58">
    <property type="entry name" value="LEUCINE_METHIONINE RACEMASE"/>
    <property type="match status" value="1"/>
</dbReference>
<evidence type="ECO:0000256" key="2">
    <source>
        <dbReference type="ARBA" id="ARBA00001933"/>
    </source>
</evidence>
<dbReference type="EC" id="2.6.1.19" evidence="6"/>
<evidence type="ECO:0000313" key="18">
    <source>
        <dbReference type="EMBL" id="GDY45870.1"/>
    </source>
</evidence>
<dbReference type="InterPro" id="IPR050103">
    <property type="entry name" value="Class-III_PLP-dep_AT"/>
</dbReference>
<dbReference type="Proteomes" id="UP000299290">
    <property type="component" value="Unassembled WGS sequence"/>
</dbReference>
<dbReference type="InterPro" id="IPR015422">
    <property type="entry name" value="PyrdxlP-dep_Trfase_small"/>
</dbReference>
<evidence type="ECO:0000256" key="13">
    <source>
        <dbReference type="ARBA" id="ARBA00030857"/>
    </source>
</evidence>
<dbReference type="InterPro" id="IPR015421">
    <property type="entry name" value="PyrdxlP-dep_Trfase_major"/>
</dbReference>
<evidence type="ECO:0000256" key="9">
    <source>
        <dbReference type="ARBA" id="ARBA00022679"/>
    </source>
</evidence>
<comment type="caution">
    <text evidence="18">The sequence shown here is derived from an EMBL/GenBank/DDBJ whole genome shotgun (WGS) entry which is preliminary data.</text>
</comment>
<comment type="catalytic activity">
    <reaction evidence="15">
        <text>4-aminobutanoate + 2-oxoglutarate = succinate semialdehyde + L-glutamate</text>
        <dbReference type="Rhea" id="RHEA:23352"/>
        <dbReference type="ChEBI" id="CHEBI:16810"/>
        <dbReference type="ChEBI" id="CHEBI:29985"/>
        <dbReference type="ChEBI" id="CHEBI:57706"/>
        <dbReference type="ChEBI" id="CHEBI:59888"/>
        <dbReference type="EC" id="2.6.1.19"/>
    </reaction>
</comment>
<comment type="similarity">
    <text evidence="4 17">Belongs to the class-III pyridoxal-phosphate-dependent aminotransferase family.</text>
</comment>
<comment type="pathway">
    <text evidence="3">Amino-acid degradation; 4-aminobutanoate degradation.</text>
</comment>
<comment type="cofactor">
    <cofactor evidence="2">
        <name>pyridoxal 5'-phosphate</name>
        <dbReference type="ChEBI" id="CHEBI:597326"/>
    </cofactor>
</comment>
<comment type="catalytic activity">
    <reaction evidence="1">
        <text>(S)-3-amino-2-methylpropanoate + 2-oxoglutarate = 2-methyl-3-oxopropanoate + L-glutamate</text>
        <dbReference type="Rhea" id="RHEA:13993"/>
        <dbReference type="ChEBI" id="CHEBI:16810"/>
        <dbReference type="ChEBI" id="CHEBI:29985"/>
        <dbReference type="ChEBI" id="CHEBI:57700"/>
        <dbReference type="ChEBI" id="CHEBI:58655"/>
        <dbReference type="EC" id="2.6.1.22"/>
    </reaction>
</comment>
<dbReference type="NCBIfam" id="TIGR00700">
    <property type="entry name" value="GABAtrnsam"/>
    <property type="match status" value="1"/>
</dbReference>
<keyword evidence="9 18" id="KW-0808">Transferase</keyword>
<dbReference type="GO" id="GO:0047589">
    <property type="term" value="F:5-aminovalerate transaminase activity"/>
    <property type="evidence" value="ECO:0007669"/>
    <property type="project" value="UniProtKB-ARBA"/>
</dbReference>
<dbReference type="NCBIfam" id="NF004714">
    <property type="entry name" value="PRK06058.1"/>
    <property type="match status" value="1"/>
</dbReference>
<evidence type="ECO:0000256" key="6">
    <source>
        <dbReference type="ARBA" id="ARBA00012912"/>
    </source>
</evidence>
<evidence type="ECO:0000256" key="3">
    <source>
        <dbReference type="ARBA" id="ARBA00005176"/>
    </source>
</evidence>
<keyword evidence="10 17" id="KW-0663">Pyridoxal phosphate</keyword>
<evidence type="ECO:0000256" key="16">
    <source>
        <dbReference type="ARBA" id="ARBA00050054"/>
    </source>
</evidence>
<evidence type="ECO:0000256" key="17">
    <source>
        <dbReference type="RuleBase" id="RU003560"/>
    </source>
</evidence>
<evidence type="ECO:0000256" key="11">
    <source>
        <dbReference type="ARBA" id="ARBA00029760"/>
    </source>
</evidence>
<dbReference type="InterPro" id="IPR004632">
    <property type="entry name" value="4NH2But_aminotransferase_bac"/>
</dbReference>
<evidence type="ECO:0000256" key="5">
    <source>
        <dbReference type="ARBA" id="ARBA00012876"/>
    </source>
</evidence>
<dbReference type="Gene3D" id="3.90.1150.10">
    <property type="entry name" value="Aspartate Aminotransferase, domain 1"/>
    <property type="match status" value="1"/>
</dbReference>
<evidence type="ECO:0000256" key="12">
    <source>
        <dbReference type="ARBA" id="ARBA00030204"/>
    </source>
</evidence>
<evidence type="ECO:0000256" key="10">
    <source>
        <dbReference type="ARBA" id="ARBA00022898"/>
    </source>
</evidence>
<organism evidence="18 19">
    <name type="scientific">Streptomyces antimycoticus</name>
    <dbReference type="NCBI Taxonomy" id="68175"/>
    <lineage>
        <taxon>Bacteria</taxon>
        <taxon>Bacillati</taxon>
        <taxon>Actinomycetota</taxon>
        <taxon>Actinomycetes</taxon>
        <taxon>Kitasatosporales</taxon>
        <taxon>Streptomycetaceae</taxon>
        <taxon>Streptomyces</taxon>
        <taxon>Streptomyces violaceusniger group</taxon>
    </lineage>
</organism>
<keyword evidence="19" id="KW-1185">Reference proteome</keyword>
<dbReference type="PANTHER" id="PTHR11986">
    <property type="entry name" value="AMINOTRANSFERASE CLASS III"/>
    <property type="match status" value="1"/>
</dbReference>
<dbReference type="GO" id="GO:0034386">
    <property type="term" value="F:4-aminobutyrate:2-oxoglutarate transaminase activity"/>
    <property type="evidence" value="ECO:0007669"/>
    <property type="project" value="UniProtKB-EC"/>
</dbReference>
<dbReference type="InterPro" id="IPR015424">
    <property type="entry name" value="PyrdxlP-dep_Trfase"/>
</dbReference>
<sequence length="487" mass="51263">MAVADKATRALLPNGTCLIRRRAPSLRLKPLFFPLEPLMTELSGGPSLPQERRVVTAIPGPKSQELLARKNAAVAGGVGSVLPVFTVRAGGGVIEDVDGNSLIDFGSGIAVTSVGSSAEAVVRRASAQLADFTHTCFMVTPYEGYVEVCEELARLTPGDHAKKSALFNSGAEAVENAVKIARSYTKRQAVVVFDHGYHGRTNLTMALTAKNMPYKHGFGPFAPEVYRVPLAYPYRWLTGPENCAEEAAAQAIDMISKQIGAENVAAIIIEPVLGEGGFIEPAKGFLPRIAEFAQANGIVFVADEIQSGFCRTGQWFACEDEGIVPDLITTAKGIAGGLPLAAVTGRAEIMDAAHSGGLGGTYGGNPVACAAALGAIETMRELDLNAKAKRIEEVMKGRLAAMQEKYDIIGDLRGRGAMIAIELVKSGTKDPNPEATSAVAKACHSAGLLVLTCGTYGNVLRFLPPLVIGEDLLNEGLDVLEGAFAEL</sequence>
<keyword evidence="8 18" id="KW-0032">Aminotransferase</keyword>
<dbReference type="Pfam" id="PF00202">
    <property type="entry name" value="Aminotran_3"/>
    <property type="match status" value="1"/>
</dbReference>
<dbReference type="InterPro" id="IPR049704">
    <property type="entry name" value="Aminotrans_3_PPA_site"/>
</dbReference>
<evidence type="ECO:0000256" key="8">
    <source>
        <dbReference type="ARBA" id="ARBA00022576"/>
    </source>
</evidence>
<evidence type="ECO:0000256" key="1">
    <source>
        <dbReference type="ARBA" id="ARBA00001750"/>
    </source>
</evidence>
<dbReference type="AlphaFoldDB" id="A0A4D4KGG8"/>
<dbReference type="Gene3D" id="3.40.640.10">
    <property type="entry name" value="Type I PLP-dependent aspartate aminotransferase-like (Major domain)"/>
    <property type="match status" value="1"/>
</dbReference>
<dbReference type="CDD" id="cd00610">
    <property type="entry name" value="OAT_like"/>
    <property type="match status" value="1"/>
</dbReference>
<dbReference type="PROSITE" id="PS00600">
    <property type="entry name" value="AA_TRANSFER_CLASS_3"/>
    <property type="match status" value="1"/>
</dbReference>
<gene>
    <name evidence="18" type="ORF">SANT12839_067520</name>
</gene>
<evidence type="ECO:0000256" key="15">
    <source>
        <dbReference type="ARBA" id="ARBA00048021"/>
    </source>
</evidence>
<dbReference type="FunFam" id="3.90.1150.10:FF:000022">
    <property type="entry name" value="4-aminobutyrate aminotransferase"/>
    <property type="match status" value="1"/>
</dbReference>
<protein>
    <recommendedName>
        <fullName evidence="7">4-aminobutyrate aminotransferase</fullName>
        <ecNumber evidence="6">2.6.1.19</ecNumber>
        <ecNumber evidence="5">2.6.1.22</ecNumber>
    </recommendedName>
    <alternativeName>
        <fullName evidence="13">(S)-3-amino-2-methylpropionate transaminase</fullName>
    </alternativeName>
    <alternativeName>
        <fullName evidence="14">GABA aminotransferase</fullName>
    </alternativeName>
    <alternativeName>
        <fullName evidence="12">Gamma-amino-N-butyrate transaminase</fullName>
    </alternativeName>
    <alternativeName>
        <fullName evidence="16">Glutamate:succinic semialdehyde transaminase</fullName>
    </alternativeName>
    <alternativeName>
        <fullName evidence="11">L-AIBAT</fullName>
    </alternativeName>
</protein>
<dbReference type="EMBL" id="BJHV01000001">
    <property type="protein sequence ID" value="GDY45870.1"/>
    <property type="molecule type" value="Genomic_DNA"/>
</dbReference>
<dbReference type="GO" id="GO:0009448">
    <property type="term" value="P:gamma-aminobutyric acid metabolic process"/>
    <property type="evidence" value="ECO:0007669"/>
    <property type="project" value="InterPro"/>
</dbReference>
<accession>A0A4D4KGG8</accession>
<dbReference type="GO" id="GO:0042802">
    <property type="term" value="F:identical protein binding"/>
    <property type="evidence" value="ECO:0007669"/>
    <property type="project" value="TreeGrafter"/>
</dbReference>
<dbReference type="InterPro" id="IPR005814">
    <property type="entry name" value="Aminotrans_3"/>
</dbReference>
<proteinExistence type="inferred from homology"/>